<dbReference type="GeneID" id="87828885"/>
<gene>
    <name evidence="2" type="ORF">N657DRAFT_641321</name>
</gene>
<evidence type="ECO:0000313" key="3">
    <source>
        <dbReference type="Proteomes" id="UP001302602"/>
    </source>
</evidence>
<sequence length="98" mass="10740">MHCIKPLSPMQSPGPPVLRRPDAQPGIFGRPGPRVSSTPSQASADHLDPSMTRHPAAWVGSYDFPAARPDAYSLTAEWCCFVVLRSVRLKRLCRISNA</sequence>
<reference evidence="2" key="1">
    <citation type="journal article" date="2023" name="Mol. Phylogenet. Evol.">
        <title>Genome-scale phylogeny and comparative genomics of the fungal order Sordariales.</title>
        <authorList>
            <person name="Hensen N."/>
            <person name="Bonometti L."/>
            <person name="Westerberg I."/>
            <person name="Brannstrom I.O."/>
            <person name="Guillou S."/>
            <person name="Cros-Aarteil S."/>
            <person name="Calhoun S."/>
            <person name="Haridas S."/>
            <person name="Kuo A."/>
            <person name="Mondo S."/>
            <person name="Pangilinan J."/>
            <person name="Riley R."/>
            <person name="LaButti K."/>
            <person name="Andreopoulos B."/>
            <person name="Lipzen A."/>
            <person name="Chen C."/>
            <person name="Yan M."/>
            <person name="Daum C."/>
            <person name="Ng V."/>
            <person name="Clum A."/>
            <person name="Steindorff A."/>
            <person name="Ohm R.A."/>
            <person name="Martin F."/>
            <person name="Silar P."/>
            <person name="Natvig D.O."/>
            <person name="Lalanne C."/>
            <person name="Gautier V."/>
            <person name="Ament-Velasquez S.L."/>
            <person name="Kruys A."/>
            <person name="Hutchinson M.I."/>
            <person name="Powell A.J."/>
            <person name="Barry K."/>
            <person name="Miller A.N."/>
            <person name="Grigoriev I.V."/>
            <person name="Debuchy R."/>
            <person name="Gladieux P."/>
            <person name="Hiltunen Thoren M."/>
            <person name="Johannesson H."/>
        </authorList>
    </citation>
    <scope>NUCLEOTIDE SEQUENCE</scope>
    <source>
        <strain evidence="2">CBS 731.68</strain>
    </source>
</reference>
<dbReference type="RefSeq" id="XP_062651102.1">
    <property type="nucleotide sequence ID" value="XM_062792116.1"/>
</dbReference>
<protein>
    <submittedName>
        <fullName evidence="2">Uncharacterized protein</fullName>
    </submittedName>
</protein>
<comment type="caution">
    <text evidence="2">The sequence shown here is derived from an EMBL/GenBank/DDBJ whole genome shotgun (WGS) entry which is preliminary data.</text>
</comment>
<organism evidence="2 3">
    <name type="scientific">Parathielavia appendiculata</name>
    <dbReference type="NCBI Taxonomy" id="2587402"/>
    <lineage>
        <taxon>Eukaryota</taxon>
        <taxon>Fungi</taxon>
        <taxon>Dikarya</taxon>
        <taxon>Ascomycota</taxon>
        <taxon>Pezizomycotina</taxon>
        <taxon>Sordariomycetes</taxon>
        <taxon>Sordariomycetidae</taxon>
        <taxon>Sordariales</taxon>
        <taxon>Chaetomiaceae</taxon>
        <taxon>Parathielavia</taxon>
    </lineage>
</organism>
<evidence type="ECO:0000313" key="2">
    <source>
        <dbReference type="EMBL" id="KAK4127331.1"/>
    </source>
</evidence>
<name>A0AAN6U7K9_9PEZI</name>
<reference evidence="2" key="2">
    <citation type="submission" date="2023-05" db="EMBL/GenBank/DDBJ databases">
        <authorList>
            <consortium name="Lawrence Berkeley National Laboratory"/>
            <person name="Steindorff A."/>
            <person name="Hensen N."/>
            <person name="Bonometti L."/>
            <person name="Westerberg I."/>
            <person name="Brannstrom I.O."/>
            <person name="Guillou S."/>
            <person name="Cros-Aarteil S."/>
            <person name="Calhoun S."/>
            <person name="Haridas S."/>
            <person name="Kuo A."/>
            <person name="Mondo S."/>
            <person name="Pangilinan J."/>
            <person name="Riley R."/>
            <person name="Labutti K."/>
            <person name="Andreopoulos B."/>
            <person name="Lipzen A."/>
            <person name="Chen C."/>
            <person name="Yanf M."/>
            <person name="Daum C."/>
            <person name="Ng V."/>
            <person name="Clum A."/>
            <person name="Ohm R."/>
            <person name="Martin F."/>
            <person name="Silar P."/>
            <person name="Natvig D."/>
            <person name="Lalanne C."/>
            <person name="Gautier V."/>
            <person name="Ament-Velasquez S.L."/>
            <person name="Kruys A."/>
            <person name="Hutchinson M.I."/>
            <person name="Powell A.J."/>
            <person name="Barry K."/>
            <person name="Miller A.N."/>
            <person name="Grigoriev I.V."/>
            <person name="Debuchy R."/>
            <person name="Gladieux P."/>
            <person name="Thoren M.H."/>
            <person name="Johannesson H."/>
        </authorList>
    </citation>
    <scope>NUCLEOTIDE SEQUENCE</scope>
    <source>
        <strain evidence="2">CBS 731.68</strain>
    </source>
</reference>
<feature type="region of interest" description="Disordered" evidence="1">
    <location>
        <begin position="1"/>
        <end position="50"/>
    </location>
</feature>
<keyword evidence="3" id="KW-1185">Reference proteome</keyword>
<dbReference type="EMBL" id="MU853224">
    <property type="protein sequence ID" value="KAK4127331.1"/>
    <property type="molecule type" value="Genomic_DNA"/>
</dbReference>
<accession>A0AAN6U7K9</accession>
<dbReference type="Proteomes" id="UP001302602">
    <property type="component" value="Unassembled WGS sequence"/>
</dbReference>
<dbReference type="AlphaFoldDB" id="A0AAN6U7K9"/>
<evidence type="ECO:0000256" key="1">
    <source>
        <dbReference type="SAM" id="MobiDB-lite"/>
    </source>
</evidence>
<proteinExistence type="predicted"/>